<dbReference type="GO" id="GO:0006281">
    <property type="term" value="P:DNA repair"/>
    <property type="evidence" value="ECO:0007669"/>
    <property type="project" value="UniProtKB-KW"/>
</dbReference>
<protein>
    <recommendedName>
        <fullName evidence="1">ATP-dependent DNA helicase</fullName>
        <ecNumber evidence="1">5.6.2.3</ecNumber>
    </recommendedName>
</protein>
<evidence type="ECO:0000256" key="2">
    <source>
        <dbReference type="SAM" id="MobiDB-lite"/>
    </source>
</evidence>
<feature type="region of interest" description="Disordered" evidence="2">
    <location>
        <begin position="232"/>
        <end position="256"/>
    </location>
</feature>
<comment type="similarity">
    <text evidence="1">Belongs to the helicase family.</text>
</comment>
<dbReference type="PANTHER" id="PTHR10492:SF57">
    <property type="entry name" value="ATP-DEPENDENT DNA HELICASE"/>
    <property type="match status" value="1"/>
</dbReference>
<dbReference type="EMBL" id="BGPR01001585">
    <property type="protein sequence ID" value="GBM57251.1"/>
    <property type="molecule type" value="Genomic_DNA"/>
</dbReference>
<dbReference type="GO" id="GO:0006310">
    <property type="term" value="P:DNA recombination"/>
    <property type="evidence" value="ECO:0007669"/>
    <property type="project" value="UniProtKB-KW"/>
</dbReference>
<dbReference type="Proteomes" id="UP000499080">
    <property type="component" value="Unassembled WGS sequence"/>
</dbReference>
<keyword evidence="1" id="KW-0233">DNA recombination</keyword>
<name>A0A4Y2GWF1_ARAVE</name>
<keyword evidence="1" id="KW-0347">Helicase</keyword>
<keyword evidence="1" id="KW-0227">DNA damage</keyword>
<comment type="caution">
    <text evidence="4">The sequence shown here is derived from an EMBL/GenBank/DDBJ whole genome shotgun (WGS) entry which is preliminary data.</text>
</comment>
<accession>A0A4Y2GWF1</accession>
<evidence type="ECO:0000259" key="3">
    <source>
        <dbReference type="Pfam" id="PF05970"/>
    </source>
</evidence>
<keyword evidence="5" id="KW-1185">Reference proteome</keyword>
<feature type="domain" description="DNA helicase Pif1-like DEAD-box helicase" evidence="3">
    <location>
        <begin position="31"/>
        <end position="89"/>
    </location>
</feature>
<feature type="region of interest" description="Disordered" evidence="2">
    <location>
        <begin position="149"/>
        <end position="178"/>
    </location>
</feature>
<reference evidence="4 5" key="1">
    <citation type="journal article" date="2019" name="Sci. Rep.">
        <title>Orb-weaving spider Araneus ventricosus genome elucidates the spidroin gene catalogue.</title>
        <authorList>
            <person name="Kono N."/>
            <person name="Nakamura H."/>
            <person name="Ohtoshi R."/>
            <person name="Moran D.A.P."/>
            <person name="Shinohara A."/>
            <person name="Yoshida Y."/>
            <person name="Fujiwara M."/>
            <person name="Mori M."/>
            <person name="Tomita M."/>
            <person name="Arakawa K."/>
        </authorList>
    </citation>
    <scope>NUCLEOTIDE SEQUENCE [LARGE SCALE GENOMIC DNA]</scope>
</reference>
<dbReference type="GO" id="GO:0005524">
    <property type="term" value="F:ATP binding"/>
    <property type="evidence" value="ECO:0007669"/>
    <property type="project" value="UniProtKB-KW"/>
</dbReference>
<dbReference type="GO" id="GO:0016887">
    <property type="term" value="F:ATP hydrolysis activity"/>
    <property type="evidence" value="ECO:0007669"/>
    <property type="project" value="RHEA"/>
</dbReference>
<dbReference type="PANTHER" id="PTHR10492">
    <property type="match status" value="1"/>
</dbReference>
<keyword evidence="1" id="KW-0378">Hydrolase</keyword>
<comment type="cofactor">
    <cofactor evidence="1">
        <name>Mg(2+)</name>
        <dbReference type="ChEBI" id="CHEBI:18420"/>
    </cofactor>
</comment>
<dbReference type="Pfam" id="PF05970">
    <property type="entry name" value="PIF1"/>
    <property type="match status" value="1"/>
</dbReference>
<proteinExistence type="inferred from homology"/>
<feature type="compositionally biased region" description="Basic and acidic residues" evidence="2">
    <location>
        <begin position="153"/>
        <end position="177"/>
    </location>
</feature>
<organism evidence="4 5">
    <name type="scientific">Araneus ventricosus</name>
    <name type="common">Orbweaver spider</name>
    <name type="synonym">Epeira ventricosa</name>
    <dbReference type="NCBI Taxonomy" id="182803"/>
    <lineage>
        <taxon>Eukaryota</taxon>
        <taxon>Metazoa</taxon>
        <taxon>Ecdysozoa</taxon>
        <taxon>Arthropoda</taxon>
        <taxon>Chelicerata</taxon>
        <taxon>Arachnida</taxon>
        <taxon>Araneae</taxon>
        <taxon>Araneomorphae</taxon>
        <taxon>Entelegynae</taxon>
        <taxon>Araneoidea</taxon>
        <taxon>Araneidae</taxon>
        <taxon>Araneus</taxon>
    </lineage>
</organism>
<dbReference type="GO" id="GO:0043139">
    <property type="term" value="F:5'-3' DNA helicase activity"/>
    <property type="evidence" value="ECO:0007669"/>
    <property type="project" value="UniProtKB-EC"/>
</dbReference>
<evidence type="ECO:0000313" key="5">
    <source>
        <dbReference type="Proteomes" id="UP000499080"/>
    </source>
</evidence>
<comment type="catalytic activity">
    <reaction evidence="1">
        <text>ATP + H2O = ADP + phosphate + H(+)</text>
        <dbReference type="Rhea" id="RHEA:13065"/>
        <dbReference type="ChEBI" id="CHEBI:15377"/>
        <dbReference type="ChEBI" id="CHEBI:15378"/>
        <dbReference type="ChEBI" id="CHEBI:30616"/>
        <dbReference type="ChEBI" id="CHEBI:43474"/>
        <dbReference type="ChEBI" id="CHEBI:456216"/>
        <dbReference type="EC" id="5.6.2.3"/>
    </reaction>
</comment>
<dbReference type="GO" id="GO:0000723">
    <property type="term" value="P:telomere maintenance"/>
    <property type="evidence" value="ECO:0007669"/>
    <property type="project" value="InterPro"/>
</dbReference>
<evidence type="ECO:0000313" key="4">
    <source>
        <dbReference type="EMBL" id="GBM57251.1"/>
    </source>
</evidence>
<evidence type="ECO:0000256" key="1">
    <source>
        <dbReference type="RuleBase" id="RU363044"/>
    </source>
</evidence>
<keyword evidence="1" id="KW-0234">DNA repair</keyword>
<keyword evidence="1" id="KW-0547">Nucleotide-binding</keyword>
<keyword evidence="1" id="KW-0067">ATP-binding</keyword>
<dbReference type="InterPro" id="IPR010285">
    <property type="entry name" value="DNA_helicase_pif1-like_DEAD"/>
</dbReference>
<dbReference type="AlphaFoldDB" id="A0A4Y2GWF1"/>
<dbReference type="EC" id="5.6.2.3" evidence="1"/>
<gene>
    <name evidence="4" type="ORF">AVEN_33490_1</name>
</gene>
<sequence>MLIFGNQFSGPKLLFLDGSTRTGQTCVYRAFLAVDRLLQDLTKCLNPFGGKVVLLSGDFRPVLPVILRGSRSLTAASCLKKHCFWLQNLNNSLFGILRFDSDSFDCGFVSADMHIIPVFDIFGFVQTVVLSAIVDILKKERFEPSDCANPVVLEKERQNSNRSNEEDAKPMSHDQKRQLSLKTKYTGEQLGKIVHDIPSRRTTATTSIANPKPKPDISPHQGVQVARVTTRHEVGQSIKKPSKDLSKLPQSSAKTKTEQLTEQMKYCDVILKNVSCPKT</sequence>
<dbReference type="OrthoDB" id="1731748at2759"/>